<comment type="caution">
    <text evidence="2">The sequence shown here is derived from an EMBL/GenBank/DDBJ whole genome shotgun (WGS) entry which is preliminary data.</text>
</comment>
<protein>
    <submittedName>
        <fullName evidence="2">Uncharacterized protein</fullName>
    </submittedName>
</protein>
<dbReference type="EMBL" id="WSTA01000021">
    <property type="protein sequence ID" value="MWB98200.1"/>
    <property type="molecule type" value="Genomic_DNA"/>
</dbReference>
<feature type="region of interest" description="Disordered" evidence="1">
    <location>
        <begin position="183"/>
        <end position="209"/>
    </location>
</feature>
<organism evidence="2 3">
    <name type="scientific">Agromyces seonyuensis</name>
    <dbReference type="NCBI Taxonomy" id="2662446"/>
    <lineage>
        <taxon>Bacteria</taxon>
        <taxon>Bacillati</taxon>
        <taxon>Actinomycetota</taxon>
        <taxon>Actinomycetes</taxon>
        <taxon>Micrococcales</taxon>
        <taxon>Microbacteriaceae</taxon>
        <taxon>Agromyces</taxon>
    </lineage>
</organism>
<sequence>MSLRFDLDDRFWAVVPNRFPFGDHLTPEAWAGSIVARNADSRGTADPAVDVRAHDVARAALEAVSGDDEPGLLFWPTPRPAAALFHLEIADPLPWGTDPLTVLLGDLPLGLPPAVEDLHVPGLGRGIVVRAVLPAGAGEPAVALLGALIDTPALAIRITSEPTTTTMAGLADAPLRELLLGLRSVPEPEAEPEAEPEPGRPADPGAAVD</sequence>
<dbReference type="RefSeq" id="WP_160423542.1">
    <property type="nucleotide sequence ID" value="NZ_WSTA01000021.1"/>
</dbReference>
<evidence type="ECO:0000313" key="3">
    <source>
        <dbReference type="Proteomes" id="UP000438182"/>
    </source>
</evidence>
<evidence type="ECO:0000313" key="2">
    <source>
        <dbReference type="EMBL" id="MWB98200.1"/>
    </source>
</evidence>
<accession>A0A6I4NV69</accession>
<name>A0A6I4NV69_9MICO</name>
<evidence type="ECO:0000256" key="1">
    <source>
        <dbReference type="SAM" id="MobiDB-lite"/>
    </source>
</evidence>
<proteinExistence type="predicted"/>
<keyword evidence="3" id="KW-1185">Reference proteome</keyword>
<reference evidence="2 3" key="1">
    <citation type="submission" date="2019-12" db="EMBL/GenBank/DDBJ databases">
        <authorList>
            <person name="Kim Y.S."/>
        </authorList>
    </citation>
    <scope>NUCLEOTIDE SEQUENCE [LARGE SCALE GENOMIC DNA]</scope>
    <source>
        <strain evidence="2 3">MMS17-SY077</strain>
    </source>
</reference>
<gene>
    <name evidence="2" type="ORF">GB864_06515</name>
</gene>
<dbReference type="Proteomes" id="UP000438182">
    <property type="component" value="Unassembled WGS sequence"/>
</dbReference>
<dbReference type="AlphaFoldDB" id="A0A6I4NV69"/>